<reference evidence="2 3" key="1">
    <citation type="submission" date="2016-08" db="EMBL/GenBank/DDBJ databases">
        <authorList>
            <consortium name="Lentinula edodes genome sequencing consortium"/>
            <person name="Sakamoto Y."/>
            <person name="Nakade K."/>
            <person name="Sato S."/>
            <person name="Yoshida Y."/>
            <person name="Miyazaki K."/>
            <person name="Natsume S."/>
            <person name="Konno N."/>
        </authorList>
    </citation>
    <scope>NUCLEOTIDE SEQUENCE [LARGE SCALE GENOMIC DNA]</scope>
    <source>
        <strain evidence="2 3">NBRC 111202</strain>
    </source>
</reference>
<comment type="caution">
    <text evidence="2">The sequence shown here is derived from an EMBL/GenBank/DDBJ whole genome shotgun (WGS) entry which is preliminary data.</text>
</comment>
<dbReference type="AlphaFoldDB" id="A0A1Q3EBG6"/>
<dbReference type="Proteomes" id="UP000188533">
    <property type="component" value="Unassembled WGS sequence"/>
</dbReference>
<feature type="chain" id="PRO_5012885340" evidence="1">
    <location>
        <begin position="18"/>
        <end position="245"/>
    </location>
</feature>
<reference evidence="2 3" key="2">
    <citation type="submission" date="2017-02" db="EMBL/GenBank/DDBJ databases">
        <title>A genome survey and senescence transcriptome analysis in Lentinula edodes.</title>
        <authorList>
            <person name="Sakamoto Y."/>
            <person name="Nakade K."/>
            <person name="Sato S."/>
            <person name="Yoshida Y."/>
            <person name="Miyazaki K."/>
            <person name="Natsume S."/>
            <person name="Konno N."/>
        </authorList>
    </citation>
    <scope>NUCLEOTIDE SEQUENCE [LARGE SCALE GENOMIC DNA]</scope>
    <source>
        <strain evidence="2 3">NBRC 111202</strain>
    </source>
</reference>
<keyword evidence="1" id="KW-0732">Signal</keyword>
<feature type="signal peptide" evidence="1">
    <location>
        <begin position="1"/>
        <end position="17"/>
    </location>
</feature>
<name>A0A1Q3EBG6_LENED</name>
<sequence length="245" mass="25380">MFSFVVLISLFASSALALYIPPSNLLLDQDSTEYIVASLAASNNHGAPIPPESAGSTPGWYYGDEPGSADGLPWMKDVDLCAVLAQTPNALRCPTATPTPTKSLPKRSAAVAAATASASATASATPSYYTVFSGLTGAISASGYLTYGLVDTVANCEAMCNKVSGCVFVNSYHDVNGKNGSPLLTCSLYSKVHTALQAKNYGGQTQPDGSVDYITNSDGYALTPKRLNFSSSGGRISVYLTASKV</sequence>
<proteinExistence type="predicted"/>
<dbReference type="EMBL" id="BDGU01000195">
    <property type="protein sequence ID" value="GAW04479.1"/>
    <property type="molecule type" value="Genomic_DNA"/>
</dbReference>
<evidence type="ECO:0000313" key="3">
    <source>
        <dbReference type="Proteomes" id="UP000188533"/>
    </source>
</evidence>
<organism evidence="2 3">
    <name type="scientific">Lentinula edodes</name>
    <name type="common">Shiitake mushroom</name>
    <name type="synonym">Lentinus edodes</name>
    <dbReference type="NCBI Taxonomy" id="5353"/>
    <lineage>
        <taxon>Eukaryota</taxon>
        <taxon>Fungi</taxon>
        <taxon>Dikarya</taxon>
        <taxon>Basidiomycota</taxon>
        <taxon>Agaricomycotina</taxon>
        <taxon>Agaricomycetes</taxon>
        <taxon>Agaricomycetidae</taxon>
        <taxon>Agaricales</taxon>
        <taxon>Marasmiineae</taxon>
        <taxon>Omphalotaceae</taxon>
        <taxon>Lentinula</taxon>
    </lineage>
</organism>
<protein>
    <submittedName>
        <fullName evidence="2">Fruit-body specific protein a</fullName>
    </submittedName>
</protein>
<accession>A0A1Q3EBG6</accession>
<gene>
    <name evidence="2" type="ORF">LENED_006273</name>
</gene>
<keyword evidence="3" id="KW-1185">Reference proteome</keyword>
<evidence type="ECO:0000256" key="1">
    <source>
        <dbReference type="SAM" id="SignalP"/>
    </source>
</evidence>
<evidence type="ECO:0000313" key="2">
    <source>
        <dbReference type="EMBL" id="GAW04479.1"/>
    </source>
</evidence>